<dbReference type="Proteomes" id="UP001236404">
    <property type="component" value="Unassembled WGS sequence"/>
</dbReference>
<evidence type="ECO:0000313" key="3">
    <source>
        <dbReference type="Proteomes" id="UP001236404"/>
    </source>
</evidence>
<comment type="caution">
    <text evidence="2">The sequence shown here is derived from an EMBL/GenBank/DDBJ whole genome shotgun (WGS) entry which is preliminary data.</text>
</comment>
<keyword evidence="1" id="KW-0472">Membrane</keyword>
<keyword evidence="1" id="KW-1133">Transmembrane helix</keyword>
<dbReference type="EMBL" id="JAUCMN010000002">
    <property type="protein sequence ID" value="MDM7890686.1"/>
    <property type="molecule type" value="Genomic_DNA"/>
</dbReference>
<sequence>MERAKSEVKTRWGVIASESAKVAVLVWVVSFLDPFVEQVLPKLGLGFRYLLSALVSAFVLEVVLQLVFGWPKLTIRWVEQGEPVVPRRELIARMTLRKKVTGVMRLNVTASSDGWLGHFLLRLLVGGESVLRVELNESSLRPFVDGSSEQNEADTVVPNDGTHGFDVDLGSVPRRAGEWHWARVRWEADAIPDDVPFNIYLSLHHESRVRRLLMMFVIKSSNVRLLRVIRK</sequence>
<protein>
    <recommendedName>
        <fullName evidence="4">DUF304 domain-containing protein</fullName>
    </recommendedName>
</protein>
<reference evidence="2 3" key="1">
    <citation type="submission" date="2023-06" db="EMBL/GenBank/DDBJ databases">
        <authorList>
            <person name="Feng G."/>
            <person name="Li J."/>
            <person name="Zhu H."/>
        </authorList>
    </citation>
    <scope>NUCLEOTIDE SEQUENCE [LARGE SCALE GENOMIC DNA]</scope>
    <source>
        <strain evidence="2 3">RHCKG28</strain>
    </source>
</reference>
<accession>A0ABT7TMD6</accession>
<proteinExistence type="predicted"/>
<evidence type="ECO:0000313" key="2">
    <source>
        <dbReference type="EMBL" id="MDM7890686.1"/>
    </source>
</evidence>
<keyword evidence="3" id="KW-1185">Reference proteome</keyword>
<keyword evidence="1" id="KW-0812">Transmembrane</keyword>
<evidence type="ECO:0008006" key="4">
    <source>
        <dbReference type="Google" id="ProtNLM"/>
    </source>
</evidence>
<organism evidence="2 3">
    <name type="scientific">Curtobacterium caseinilyticum</name>
    <dbReference type="NCBI Taxonomy" id="3055137"/>
    <lineage>
        <taxon>Bacteria</taxon>
        <taxon>Bacillati</taxon>
        <taxon>Actinomycetota</taxon>
        <taxon>Actinomycetes</taxon>
        <taxon>Micrococcales</taxon>
        <taxon>Microbacteriaceae</taxon>
        <taxon>Curtobacterium</taxon>
    </lineage>
</organism>
<dbReference type="RefSeq" id="WP_289472193.1">
    <property type="nucleotide sequence ID" value="NZ_JAUCMN010000002.1"/>
</dbReference>
<name>A0ABT7TMD6_9MICO</name>
<feature type="transmembrane region" description="Helical" evidence="1">
    <location>
        <begin position="12"/>
        <end position="29"/>
    </location>
</feature>
<feature type="transmembrane region" description="Helical" evidence="1">
    <location>
        <begin position="49"/>
        <end position="70"/>
    </location>
</feature>
<gene>
    <name evidence="2" type="ORF">QUG93_03215</name>
</gene>
<evidence type="ECO:0000256" key="1">
    <source>
        <dbReference type="SAM" id="Phobius"/>
    </source>
</evidence>